<evidence type="ECO:0000259" key="4">
    <source>
        <dbReference type="Pfam" id="PF10106"/>
    </source>
</evidence>
<gene>
    <name evidence="6" type="ORF">DZC73_16615</name>
</gene>
<reference evidence="6 7" key="2">
    <citation type="submission" date="2018-12" db="EMBL/GenBank/DDBJ databases">
        <title>Rhizobacter gummiphilus sp. nov., a rubber-degrading bacterium isolated from the soil of a botanical garden in Japan.</title>
        <authorList>
            <person name="Shunsuke S.S."/>
        </authorList>
    </citation>
    <scope>NUCLEOTIDE SEQUENCE [LARGE SCALE GENOMIC DNA]</scope>
    <source>
        <strain evidence="6 7">S-16</strain>
    </source>
</reference>
<dbReference type="InterPro" id="IPR006533">
    <property type="entry name" value="T6SS_Vgr_RhsGE"/>
</dbReference>
<dbReference type="SUPFAM" id="SSF69279">
    <property type="entry name" value="Phage tail proteins"/>
    <property type="match status" value="2"/>
</dbReference>
<dbReference type="Pfam" id="PF10106">
    <property type="entry name" value="DUF2345"/>
    <property type="match status" value="1"/>
</dbReference>
<evidence type="ECO:0000259" key="3">
    <source>
        <dbReference type="Pfam" id="PF04717"/>
    </source>
</evidence>
<dbReference type="RefSeq" id="WP_124541471.1">
    <property type="nucleotide sequence ID" value="NZ_QUSW01000004.1"/>
</dbReference>
<dbReference type="SUPFAM" id="SSF69349">
    <property type="entry name" value="Phage fibre proteins"/>
    <property type="match status" value="1"/>
</dbReference>
<feature type="region of interest" description="Disordered" evidence="2">
    <location>
        <begin position="717"/>
        <end position="737"/>
    </location>
</feature>
<dbReference type="SUPFAM" id="SSF69255">
    <property type="entry name" value="gp5 N-terminal domain-like"/>
    <property type="match status" value="1"/>
</dbReference>
<dbReference type="NCBIfam" id="TIGR01646">
    <property type="entry name" value="vgr_GE"/>
    <property type="match status" value="1"/>
</dbReference>
<dbReference type="EMBL" id="QUSW01000004">
    <property type="protein sequence ID" value="RQP23746.1"/>
    <property type="molecule type" value="Genomic_DNA"/>
</dbReference>
<dbReference type="Proteomes" id="UP000267464">
    <property type="component" value="Unassembled WGS sequence"/>
</dbReference>
<accession>A0A3N7HRB8</accession>
<keyword evidence="7" id="KW-1185">Reference proteome</keyword>
<dbReference type="Gene3D" id="3.55.50.10">
    <property type="entry name" value="Baseplate protein-like domains"/>
    <property type="match status" value="1"/>
</dbReference>
<dbReference type="Gene3D" id="2.40.50.230">
    <property type="entry name" value="Gp5 N-terminal domain"/>
    <property type="match status" value="1"/>
</dbReference>
<feature type="domain" description="DUF2345" evidence="4">
    <location>
        <begin position="741"/>
        <end position="888"/>
    </location>
</feature>
<protein>
    <submittedName>
        <fullName evidence="6">Type VI secretion system tip protein VgrG</fullName>
    </submittedName>
</protein>
<dbReference type="InterPro" id="IPR028244">
    <property type="entry name" value="T6SS_Rhs_Vgr_dom"/>
</dbReference>
<dbReference type="InterPro" id="IPR037026">
    <property type="entry name" value="Vgr_OB-fold_dom_sf"/>
</dbReference>
<sequence>MMSASGVLPGLASSLASSASGLLSGALQSLTSRLDFFKLLDQHGRMLQVETALPSLSLIPERVVMREAVSQPFELEIDALSTSVNFELKRFIGEQISVRLLQADGSYKPWHGYVFDASQLGGDGGLARYRLRMRPWISFMGLRRDCFVYQDKDARQIIDDLTRDHEQANLRWEVSETLRLRSLCVQYRETDLEFVQRLLAEEGLSYHFEHLDGEAASTADSKRQAKHVMVITDRLAERPSLGEARFTSQHASATVLGQRDAVTAFSTLRDVTPNAVTMGAWDYRKLAGTSAQDASTLALGDLPTLEVYDGAGAYRYENAAHAGRAASLALAALELDIKRFEGQGSGRHFEAGRRFQLVDHPLYGANTTAFNYAGAVTASHSRPDNEFTLVAVEHHARNNLGSEAAKALALSEQELTELEHGTYKNHFFAVPAAAAVVPKFIRKPSAHGVQTALVVGVNGEALTTDRDHRVKVQFPWQRGESPLPGGLSHESAVDAVGNATGNERSGTWVRVALPSAGANWGAVLTPRIGTEVVVEFIEGDIDRPLIVGQLYNGQDLPPFSAGEDSGVNHPGVLSGMHTQGLDGSGFNQWAVDDATGQLRMRLLSSYTAAEVGLGHLIQQGTGAQRGAWRGSGFEANATAWATVRAGKGLLVSSTARAGTYGSAQSTQMDAAEAIAQLQAMRDLGQRLSSAAKASQAASLSTHDSGKSVEQFIDSVDPAKQGKHDGNVNGQAAKKAQGRTLTDPVEAFAAPVVVLDTPSSALFTSEASIASFSGQDLSVAVQGDVQHTAVHTYASVSGQTTSLYTSDGGVQVKAANGPVSLRAHTDELQILADKDVTVISVNDEIRIQANSRIELVAGQSSVVLDGGNIDFTCPGKFEAKTSTHAFLGGGNAAASPAALPSGIVKPQPPENSLFVKYDEQVVFKDNLGQAVEGRLRYHVANKADPTQKITGNSPTEGETPRIDTASAQPLEHALRYARFSFDT</sequence>
<feature type="region of interest" description="Disordered" evidence="2">
    <location>
        <begin position="943"/>
        <end position="964"/>
    </location>
</feature>
<dbReference type="InterPro" id="IPR017847">
    <property type="entry name" value="T6SS_RhsGE_Vgr_subset"/>
</dbReference>
<dbReference type="Pfam" id="PF04717">
    <property type="entry name" value="Phage_base_V"/>
    <property type="match status" value="1"/>
</dbReference>
<organism evidence="6 7">
    <name type="scientific">Piscinibacter terrae</name>
    <dbReference type="NCBI Taxonomy" id="2496871"/>
    <lineage>
        <taxon>Bacteria</taxon>
        <taxon>Pseudomonadati</taxon>
        <taxon>Pseudomonadota</taxon>
        <taxon>Betaproteobacteria</taxon>
        <taxon>Burkholderiales</taxon>
        <taxon>Sphaerotilaceae</taxon>
        <taxon>Piscinibacter</taxon>
    </lineage>
</organism>
<evidence type="ECO:0000313" key="6">
    <source>
        <dbReference type="EMBL" id="RQP23746.1"/>
    </source>
</evidence>
<dbReference type="Pfam" id="PF13296">
    <property type="entry name" value="T6SS_Vgr"/>
    <property type="match status" value="1"/>
</dbReference>
<dbReference type="InterPro" id="IPR006531">
    <property type="entry name" value="Gp5/Vgr_OB"/>
</dbReference>
<dbReference type="OrthoDB" id="1907165at2"/>
<evidence type="ECO:0000259" key="5">
    <source>
        <dbReference type="Pfam" id="PF13296"/>
    </source>
</evidence>
<feature type="compositionally biased region" description="Polar residues" evidence="2">
    <location>
        <begin position="946"/>
        <end position="955"/>
    </location>
</feature>
<dbReference type="NCBIfam" id="TIGR03361">
    <property type="entry name" value="VI_Rhs_Vgr"/>
    <property type="match status" value="1"/>
</dbReference>
<feature type="domain" description="Putative type VI secretion system Rhs element associated Vgr" evidence="5">
    <location>
        <begin position="580"/>
        <end position="691"/>
    </location>
</feature>
<evidence type="ECO:0000256" key="2">
    <source>
        <dbReference type="SAM" id="MobiDB-lite"/>
    </source>
</evidence>
<name>A0A3N7HRB8_9BURK</name>
<dbReference type="Pfam" id="PF05954">
    <property type="entry name" value="Phage_GPD"/>
    <property type="match status" value="1"/>
</dbReference>
<dbReference type="Gene3D" id="2.30.110.50">
    <property type="match status" value="1"/>
</dbReference>
<feature type="domain" description="Gp5/Type VI secretion system Vgr protein OB-fold" evidence="3">
    <location>
        <begin position="499"/>
        <end position="551"/>
    </location>
</feature>
<dbReference type="InterPro" id="IPR018769">
    <property type="entry name" value="VgrG2_DUF2345"/>
</dbReference>
<dbReference type="AlphaFoldDB" id="A0A3N7HRB8"/>
<dbReference type="Gene3D" id="4.10.220.110">
    <property type="match status" value="1"/>
</dbReference>
<reference evidence="6 7" key="1">
    <citation type="submission" date="2018-08" db="EMBL/GenBank/DDBJ databases">
        <authorList>
            <person name="Khan S.A."/>
            <person name="Jeon C.O."/>
            <person name="Chun B.H."/>
            <person name="Jeong S.E."/>
        </authorList>
    </citation>
    <scope>NUCLEOTIDE SEQUENCE [LARGE SCALE GENOMIC DNA]</scope>
    <source>
        <strain evidence="6 7">S-16</strain>
    </source>
</reference>
<evidence type="ECO:0000313" key="7">
    <source>
        <dbReference type="Proteomes" id="UP000267464"/>
    </source>
</evidence>
<comment type="caution">
    <text evidence="6">The sequence shown here is derived from an EMBL/GenBank/DDBJ whole genome shotgun (WGS) entry which is preliminary data.</text>
</comment>
<proteinExistence type="inferred from homology"/>
<comment type="similarity">
    <text evidence="1">Belongs to the VgrG protein family.</text>
</comment>
<evidence type="ECO:0000256" key="1">
    <source>
        <dbReference type="ARBA" id="ARBA00005558"/>
    </source>
</evidence>